<dbReference type="Proteomes" id="UP000726737">
    <property type="component" value="Unassembled WGS sequence"/>
</dbReference>
<dbReference type="PANTHER" id="PTHR33802">
    <property type="entry name" value="SI:CH211-161H7.5-RELATED"/>
    <property type="match status" value="1"/>
</dbReference>
<keyword evidence="1" id="KW-0812">Transmembrane</keyword>
<dbReference type="PANTHER" id="PTHR33802:SF1">
    <property type="entry name" value="XK-RELATED PROTEIN"/>
    <property type="match status" value="1"/>
</dbReference>
<organism evidence="2 3">
    <name type="scientific">Mortierella polycephala</name>
    <dbReference type="NCBI Taxonomy" id="41804"/>
    <lineage>
        <taxon>Eukaryota</taxon>
        <taxon>Fungi</taxon>
        <taxon>Fungi incertae sedis</taxon>
        <taxon>Mucoromycota</taxon>
        <taxon>Mortierellomycotina</taxon>
        <taxon>Mortierellomycetes</taxon>
        <taxon>Mortierellales</taxon>
        <taxon>Mortierellaceae</taxon>
        <taxon>Mortierella</taxon>
    </lineage>
</organism>
<feature type="transmembrane region" description="Helical" evidence="1">
    <location>
        <begin position="50"/>
        <end position="74"/>
    </location>
</feature>
<evidence type="ECO:0000313" key="3">
    <source>
        <dbReference type="Proteomes" id="UP000726737"/>
    </source>
</evidence>
<reference evidence="2" key="1">
    <citation type="journal article" date="2020" name="Fungal Divers.">
        <title>Resolving the Mortierellaceae phylogeny through synthesis of multi-gene phylogenetics and phylogenomics.</title>
        <authorList>
            <person name="Vandepol N."/>
            <person name="Liber J."/>
            <person name="Desiro A."/>
            <person name="Na H."/>
            <person name="Kennedy M."/>
            <person name="Barry K."/>
            <person name="Grigoriev I.V."/>
            <person name="Miller A.N."/>
            <person name="O'Donnell K."/>
            <person name="Stajich J.E."/>
            <person name="Bonito G."/>
        </authorList>
    </citation>
    <scope>NUCLEOTIDE SEQUENCE</scope>
    <source>
        <strain evidence="2">KOD948</strain>
    </source>
</reference>
<dbReference type="EMBL" id="JAAAJA010000098">
    <property type="protein sequence ID" value="KAG0262395.1"/>
    <property type="molecule type" value="Genomic_DNA"/>
</dbReference>
<keyword evidence="3" id="KW-1185">Reference proteome</keyword>
<evidence type="ECO:0008006" key="4">
    <source>
        <dbReference type="Google" id="ProtNLM"/>
    </source>
</evidence>
<sequence length="260" mass="29114">MPIEFDHWPSKVANIIVYVTLLSGNLYSSFGEDEDTDSPYHSAHQSYITPAAFTFYIWTLIYFLLGGMIIFQWFTDKVHQAAGWHFVMASIFNAIWLALWTADHKFLALIALFFATGAVSYIYYRLKEQHHAETLLDVIFLHLPFSLYHAWIFVLLIINVFAVLSPTHKDGPSTIQVVLAIAGLAFIASTVIGYIEYKQGDVAGALVLAWYLFGVFAQQETPAIHWTSLGLGIAVAAYTLKPFVFRLVGRQSGEAAPLLG</sequence>
<feature type="transmembrane region" description="Helical" evidence="1">
    <location>
        <begin position="12"/>
        <end position="30"/>
    </location>
</feature>
<keyword evidence="1" id="KW-1133">Transmembrane helix</keyword>
<feature type="transmembrane region" description="Helical" evidence="1">
    <location>
        <begin position="106"/>
        <end position="126"/>
    </location>
</feature>
<feature type="transmembrane region" description="Helical" evidence="1">
    <location>
        <begin position="174"/>
        <end position="195"/>
    </location>
</feature>
<evidence type="ECO:0000256" key="1">
    <source>
        <dbReference type="SAM" id="Phobius"/>
    </source>
</evidence>
<name>A0A9P6Q7L7_9FUNG</name>
<feature type="transmembrane region" description="Helical" evidence="1">
    <location>
        <begin position="81"/>
        <end position="100"/>
    </location>
</feature>
<dbReference type="AlphaFoldDB" id="A0A9P6Q7L7"/>
<feature type="transmembrane region" description="Helical" evidence="1">
    <location>
        <begin position="202"/>
        <end position="217"/>
    </location>
</feature>
<dbReference type="OrthoDB" id="5586934at2759"/>
<protein>
    <recommendedName>
        <fullName evidence="4">Tryptophan-rich sensory protein</fullName>
    </recommendedName>
</protein>
<accession>A0A9P6Q7L7</accession>
<comment type="caution">
    <text evidence="2">The sequence shown here is derived from an EMBL/GenBank/DDBJ whole genome shotgun (WGS) entry which is preliminary data.</text>
</comment>
<gene>
    <name evidence="2" type="ORF">BG011_010192</name>
</gene>
<keyword evidence="1" id="KW-0472">Membrane</keyword>
<proteinExistence type="predicted"/>
<feature type="transmembrane region" description="Helical" evidence="1">
    <location>
        <begin position="138"/>
        <end position="162"/>
    </location>
</feature>
<evidence type="ECO:0000313" key="2">
    <source>
        <dbReference type="EMBL" id="KAG0262395.1"/>
    </source>
</evidence>
<feature type="transmembrane region" description="Helical" evidence="1">
    <location>
        <begin position="223"/>
        <end position="240"/>
    </location>
</feature>